<gene>
    <name evidence="2" type="ORF">SAMN05443244_0729</name>
</gene>
<proteinExistence type="predicted"/>
<dbReference type="Pfam" id="PF00535">
    <property type="entry name" value="Glycos_transf_2"/>
    <property type="match status" value="1"/>
</dbReference>
<dbReference type="GO" id="GO:0016740">
    <property type="term" value="F:transferase activity"/>
    <property type="evidence" value="ECO:0007669"/>
    <property type="project" value="UniProtKB-KW"/>
</dbReference>
<dbReference type="InterPro" id="IPR029044">
    <property type="entry name" value="Nucleotide-diphossugar_trans"/>
</dbReference>
<dbReference type="Proteomes" id="UP000182409">
    <property type="component" value="Unassembled WGS sequence"/>
</dbReference>
<dbReference type="AlphaFoldDB" id="A0A1H4JPV3"/>
<reference evidence="2 3" key="1">
    <citation type="submission" date="2016-10" db="EMBL/GenBank/DDBJ databases">
        <authorList>
            <person name="de Groot N.N."/>
        </authorList>
    </citation>
    <scope>NUCLEOTIDE SEQUENCE [LARGE SCALE GENOMIC DNA]</scope>
    <source>
        <strain evidence="2 3">AB35.6</strain>
    </source>
</reference>
<dbReference type="EMBL" id="FNSD01000001">
    <property type="protein sequence ID" value="SEB47946.1"/>
    <property type="molecule type" value="Genomic_DNA"/>
</dbReference>
<dbReference type="Gene3D" id="3.90.550.10">
    <property type="entry name" value="Spore Coat Polysaccharide Biosynthesis Protein SpsA, Chain A"/>
    <property type="match status" value="1"/>
</dbReference>
<protein>
    <submittedName>
        <fullName evidence="2">Glycosyl transferase family 2</fullName>
    </submittedName>
</protein>
<evidence type="ECO:0000313" key="3">
    <source>
        <dbReference type="Proteomes" id="UP000182409"/>
    </source>
</evidence>
<evidence type="ECO:0000259" key="1">
    <source>
        <dbReference type="Pfam" id="PF00535"/>
    </source>
</evidence>
<evidence type="ECO:0000313" key="2">
    <source>
        <dbReference type="EMBL" id="SEB47946.1"/>
    </source>
</evidence>
<dbReference type="InterPro" id="IPR050834">
    <property type="entry name" value="Glycosyltransf_2"/>
</dbReference>
<dbReference type="PANTHER" id="PTHR43685:SF2">
    <property type="entry name" value="GLYCOSYLTRANSFERASE 2-LIKE DOMAIN-CONTAINING PROTEIN"/>
    <property type="match status" value="1"/>
</dbReference>
<dbReference type="InterPro" id="IPR001173">
    <property type="entry name" value="Glyco_trans_2-like"/>
</dbReference>
<name>A0A1H4JPV3_9BACT</name>
<organism evidence="2 3">
    <name type="scientific">Terriglobus roseus</name>
    <dbReference type="NCBI Taxonomy" id="392734"/>
    <lineage>
        <taxon>Bacteria</taxon>
        <taxon>Pseudomonadati</taxon>
        <taxon>Acidobacteriota</taxon>
        <taxon>Terriglobia</taxon>
        <taxon>Terriglobales</taxon>
        <taxon>Acidobacteriaceae</taxon>
        <taxon>Terriglobus</taxon>
    </lineage>
</organism>
<dbReference type="RefSeq" id="WP_074652391.1">
    <property type="nucleotide sequence ID" value="NZ_FNSD01000001.1"/>
</dbReference>
<dbReference type="CDD" id="cd00761">
    <property type="entry name" value="Glyco_tranf_GTA_type"/>
    <property type="match status" value="1"/>
</dbReference>
<keyword evidence="2" id="KW-0808">Transferase</keyword>
<feature type="domain" description="Glycosyltransferase 2-like" evidence="1">
    <location>
        <begin position="4"/>
        <end position="113"/>
    </location>
</feature>
<sequence length="293" mass="32870">MRVSVVIPAYNAEPYLHECLSSVLTQTHPVEEVIVIDDGSTDRTRSIAESFGSPVRLLQQKQGGPARARNLGVKEARGEWIAFLDADDLWLPDKVRKQLSALAAAPEAVLCYTGLLALKLDGSRVAVQAPSLSHVDAMLSLTNVGIPPSAVMLRRETLLQVGGFSDVQKGCEDWDLWFRLRKVGTFCIVPEAETVYRESLGGLSSNAEHMYQDFLRMLDRVLLADKHGWQRHVWRRRIMSYQQYKAAMTARHAGQSAIERKFLAASLATWPSPLWHPERFAASLVHLRRSLTR</sequence>
<dbReference type="SUPFAM" id="SSF53448">
    <property type="entry name" value="Nucleotide-diphospho-sugar transferases"/>
    <property type="match status" value="1"/>
</dbReference>
<accession>A0A1H4JPV3</accession>
<dbReference type="PANTHER" id="PTHR43685">
    <property type="entry name" value="GLYCOSYLTRANSFERASE"/>
    <property type="match status" value="1"/>
</dbReference>